<dbReference type="OrthoDB" id="10058156at2759"/>
<comment type="caution">
    <text evidence="4">The sequence shown here is derived from an EMBL/GenBank/DDBJ whole genome shotgun (WGS) entry which is preliminary data.</text>
</comment>
<dbReference type="InterPro" id="IPR041588">
    <property type="entry name" value="Integrase_H2C2"/>
</dbReference>
<dbReference type="InterPro" id="IPR001584">
    <property type="entry name" value="Integrase_cat-core"/>
</dbReference>
<dbReference type="EC" id="2.7.7.49" evidence="1"/>
<gene>
    <name evidence="4" type="ORF">DCHRY22_LOCUS2437</name>
</gene>
<proteinExistence type="predicted"/>
<feature type="compositionally biased region" description="Basic and acidic residues" evidence="2">
    <location>
        <begin position="432"/>
        <end position="451"/>
    </location>
</feature>
<organism evidence="4 5">
    <name type="scientific">Danaus chrysippus</name>
    <name type="common">African queen</name>
    <dbReference type="NCBI Taxonomy" id="151541"/>
    <lineage>
        <taxon>Eukaryota</taxon>
        <taxon>Metazoa</taxon>
        <taxon>Ecdysozoa</taxon>
        <taxon>Arthropoda</taxon>
        <taxon>Hexapoda</taxon>
        <taxon>Insecta</taxon>
        <taxon>Pterygota</taxon>
        <taxon>Neoptera</taxon>
        <taxon>Endopterygota</taxon>
        <taxon>Lepidoptera</taxon>
        <taxon>Glossata</taxon>
        <taxon>Ditrysia</taxon>
        <taxon>Papilionoidea</taxon>
        <taxon>Nymphalidae</taxon>
        <taxon>Danainae</taxon>
        <taxon>Danaini</taxon>
        <taxon>Danaina</taxon>
        <taxon>Danaus</taxon>
        <taxon>Anosia</taxon>
    </lineage>
</organism>
<dbReference type="Gene3D" id="1.10.340.70">
    <property type="match status" value="1"/>
</dbReference>
<evidence type="ECO:0000256" key="2">
    <source>
        <dbReference type="SAM" id="MobiDB-lite"/>
    </source>
</evidence>
<dbReference type="Pfam" id="PF17921">
    <property type="entry name" value="Integrase_H2C2"/>
    <property type="match status" value="1"/>
</dbReference>
<dbReference type="PANTHER" id="PTHR37984:SF5">
    <property type="entry name" value="PROTEIN NYNRIN-LIKE"/>
    <property type="match status" value="1"/>
</dbReference>
<dbReference type="FunFam" id="3.30.420.10:FF:000063">
    <property type="entry name" value="Retrovirus-related Pol polyprotein from transposon 297-like Protein"/>
    <property type="match status" value="1"/>
</dbReference>
<dbReference type="EMBL" id="CAKASE010000046">
    <property type="protein sequence ID" value="CAG9560835.1"/>
    <property type="molecule type" value="Genomic_DNA"/>
</dbReference>
<keyword evidence="5" id="KW-1185">Reference proteome</keyword>
<evidence type="ECO:0000313" key="5">
    <source>
        <dbReference type="Proteomes" id="UP000789524"/>
    </source>
</evidence>
<dbReference type="SUPFAM" id="SSF53098">
    <property type="entry name" value="Ribonuclease H-like"/>
    <property type="match status" value="1"/>
</dbReference>
<feature type="region of interest" description="Disordered" evidence="2">
    <location>
        <begin position="401"/>
        <end position="472"/>
    </location>
</feature>
<dbReference type="PROSITE" id="PS50994">
    <property type="entry name" value="INTEGRASE"/>
    <property type="match status" value="1"/>
</dbReference>
<evidence type="ECO:0000259" key="3">
    <source>
        <dbReference type="PROSITE" id="PS50994"/>
    </source>
</evidence>
<accession>A0A8J2QE19</accession>
<protein>
    <recommendedName>
        <fullName evidence="1">RNA-directed DNA polymerase</fullName>
        <ecNumber evidence="1">2.7.7.49</ecNumber>
    </recommendedName>
</protein>
<feature type="region of interest" description="Disordered" evidence="2">
    <location>
        <begin position="318"/>
        <end position="342"/>
    </location>
</feature>
<dbReference type="GO" id="GO:0003676">
    <property type="term" value="F:nucleic acid binding"/>
    <property type="evidence" value="ECO:0007669"/>
    <property type="project" value="InterPro"/>
</dbReference>
<dbReference type="GO" id="GO:0015074">
    <property type="term" value="P:DNA integration"/>
    <property type="evidence" value="ECO:0007669"/>
    <property type="project" value="InterPro"/>
</dbReference>
<reference evidence="4" key="1">
    <citation type="submission" date="2021-09" db="EMBL/GenBank/DDBJ databases">
        <authorList>
            <person name="Martin H S."/>
        </authorList>
    </citation>
    <scope>NUCLEOTIDE SEQUENCE</scope>
</reference>
<dbReference type="AlphaFoldDB" id="A0A8J2QE19"/>
<evidence type="ECO:0000313" key="4">
    <source>
        <dbReference type="EMBL" id="CAG9560835.1"/>
    </source>
</evidence>
<dbReference type="PANTHER" id="PTHR37984">
    <property type="entry name" value="PROTEIN CBG26694"/>
    <property type="match status" value="1"/>
</dbReference>
<sequence>MPGRNVSGDDSPLDPPEQTYLHFAQSELLLDYNKIKQQTLRDPLLGRVLLYIKSGWPDQNEIRELQPYFNRKKELYEELGCIMWGHRVVIPENCRDRVLMDLHEPHMGVSKTKAMARSYVWWAGIDEAVEAVCKQCEVCAAEADAPTRHTVNPWPWPSRPWSRIHLDFLGPFQDKIYLILIDARTKWIEVYPVPSTAARYTLNKLEEVFVRWGLPKQMVTDNGPPFTSTDFSKFTNKLGIEHLFSAPYHPASNGAAENAVRTIKKVIRKAIRKKEDIQSFLNTFLLHYRNTEHSTTGESPASLMLGRSLRTKLDLLRPDRDKKVKEAQTRQRKLGTENSRSLEPGENVWMRQYQGANKWVAGKVIERLGATDYSILDDVGRGSHRHIDQLRRRSTRNSIVAPYTPSQHDSPGVRTPALMSDSPKMPRMGEPVVREESCGERPPPELNEPKTDMVPSSPTLAAESPLPVSPPRIRPIRKCRLVKPLHDSVK</sequence>
<name>A0A8J2QE19_9NEOP</name>
<dbReference type="Gene3D" id="3.30.420.10">
    <property type="entry name" value="Ribonuclease H-like superfamily/Ribonuclease H"/>
    <property type="match status" value="1"/>
</dbReference>
<dbReference type="InterPro" id="IPR036397">
    <property type="entry name" value="RNaseH_sf"/>
</dbReference>
<feature type="compositionally biased region" description="Basic and acidic residues" evidence="2">
    <location>
        <begin position="318"/>
        <end position="329"/>
    </location>
</feature>
<dbReference type="Pfam" id="PF00665">
    <property type="entry name" value="rve"/>
    <property type="match status" value="1"/>
</dbReference>
<dbReference type="Proteomes" id="UP000789524">
    <property type="component" value="Unassembled WGS sequence"/>
</dbReference>
<dbReference type="FunFam" id="1.10.340.70:FF:000003">
    <property type="entry name" value="Protein CBG25708"/>
    <property type="match status" value="1"/>
</dbReference>
<evidence type="ECO:0000256" key="1">
    <source>
        <dbReference type="ARBA" id="ARBA00012493"/>
    </source>
</evidence>
<dbReference type="InterPro" id="IPR050951">
    <property type="entry name" value="Retrovirus_Pol_polyprotein"/>
</dbReference>
<dbReference type="GO" id="GO:0003964">
    <property type="term" value="F:RNA-directed DNA polymerase activity"/>
    <property type="evidence" value="ECO:0007669"/>
    <property type="project" value="UniProtKB-EC"/>
</dbReference>
<feature type="domain" description="Integrase catalytic" evidence="3">
    <location>
        <begin position="156"/>
        <end position="308"/>
    </location>
</feature>
<dbReference type="InterPro" id="IPR012337">
    <property type="entry name" value="RNaseH-like_sf"/>
</dbReference>